<evidence type="ECO:0000256" key="14">
    <source>
        <dbReference type="SAM" id="SignalP"/>
    </source>
</evidence>
<evidence type="ECO:0000256" key="10">
    <source>
        <dbReference type="ARBA" id="ARBA00023004"/>
    </source>
</evidence>
<evidence type="ECO:0000256" key="5">
    <source>
        <dbReference type="ARBA" id="ARBA00022617"/>
    </source>
</evidence>
<dbReference type="CDD" id="cd11069">
    <property type="entry name" value="CYP_FUM15-like"/>
    <property type="match status" value="1"/>
</dbReference>
<keyword evidence="11" id="KW-0503">Monooxygenase</keyword>
<keyword evidence="12" id="KW-0472">Membrane</keyword>
<dbReference type="EMBL" id="JAYKXP010000066">
    <property type="protein sequence ID" value="KAK7032242.1"/>
    <property type="molecule type" value="Genomic_DNA"/>
</dbReference>
<accession>A0AAW0C3F5</accession>
<comment type="caution">
    <text evidence="15">The sequence shown here is derived from an EMBL/GenBank/DDBJ whole genome shotgun (WGS) entry which is preliminary data.</text>
</comment>
<dbReference type="GO" id="GO:0016020">
    <property type="term" value="C:membrane"/>
    <property type="evidence" value="ECO:0007669"/>
    <property type="project" value="UniProtKB-SubCell"/>
</dbReference>
<keyword evidence="9" id="KW-0560">Oxidoreductase</keyword>
<dbReference type="InterPro" id="IPR002401">
    <property type="entry name" value="Cyt_P450_E_grp-I"/>
</dbReference>
<reference evidence="15 16" key="1">
    <citation type="submission" date="2024-01" db="EMBL/GenBank/DDBJ databases">
        <title>A draft genome for a cacao thread blight-causing isolate of Paramarasmius palmivorus.</title>
        <authorList>
            <person name="Baruah I.K."/>
            <person name="Bukari Y."/>
            <person name="Amoako-Attah I."/>
            <person name="Meinhardt L.W."/>
            <person name="Bailey B.A."/>
            <person name="Cohen S.P."/>
        </authorList>
    </citation>
    <scope>NUCLEOTIDE SEQUENCE [LARGE SCALE GENOMIC DNA]</scope>
    <source>
        <strain evidence="15 16">GH-12</strain>
    </source>
</reference>
<comment type="pathway">
    <text evidence="3">Secondary metabolite biosynthesis; terpenoid biosynthesis.</text>
</comment>
<evidence type="ECO:0000256" key="1">
    <source>
        <dbReference type="ARBA" id="ARBA00001971"/>
    </source>
</evidence>
<keyword evidence="10 13" id="KW-0408">Iron</keyword>
<dbReference type="GO" id="GO:0004497">
    <property type="term" value="F:monooxygenase activity"/>
    <property type="evidence" value="ECO:0007669"/>
    <property type="project" value="UniProtKB-KW"/>
</dbReference>
<evidence type="ECO:0000256" key="13">
    <source>
        <dbReference type="PIRSR" id="PIRSR602401-1"/>
    </source>
</evidence>
<proteinExistence type="inferred from homology"/>
<evidence type="ECO:0000256" key="12">
    <source>
        <dbReference type="ARBA" id="ARBA00023136"/>
    </source>
</evidence>
<dbReference type="PANTHER" id="PTHR24305">
    <property type="entry name" value="CYTOCHROME P450"/>
    <property type="match status" value="1"/>
</dbReference>
<dbReference type="SUPFAM" id="SSF48264">
    <property type="entry name" value="Cytochrome P450"/>
    <property type="match status" value="1"/>
</dbReference>
<dbReference type="GO" id="GO:0016705">
    <property type="term" value="F:oxidoreductase activity, acting on paired donors, with incorporation or reduction of molecular oxygen"/>
    <property type="evidence" value="ECO:0007669"/>
    <property type="project" value="InterPro"/>
</dbReference>
<evidence type="ECO:0000256" key="4">
    <source>
        <dbReference type="ARBA" id="ARBA00010617"/>
    </source>
</evidence>
<dbReference type="Proteomes" id="UP001383192">
    <property type="component" value="Unassembled WGS sequence"/>
</dbReference>
<evidence type="ECO:0000313" key="16">
    <source>
        <dbReference type="Proteomes" id="UP001383192"/>
    </source>
</evidence>
<dbReference type="InterPro" id="IPR036396">
    <property type="entry name" value="Cyt_P450_sf"/>
</dbReference>
<dbReference type="InterPro" id="IPR050121">
    <property type="entry name" value="Cytochrome_P450_monoxygenase"/>
</dbReference>
<dbReference type="InterPro" id="IPR001128">
    <property type="entry name" value="Cyt_P450"/>
</dbReference>
<evidence type="ECO:0000313" key="15">
    <source>
        <dbReference type="EMBL" id="KAK7032242.1"/>
    </source>
</evidence>
<dbReference type="PRINTS" id="PR00385">
    <property type="entry name" value="P450"/>
</dbReference>
<organism evidence="15 16">
    <name type="scientific">Paramarasmius palmivorus</name>
    <dbReference type="NCBI Taxonomy" id="297713"/>
    <lineage>
        <taxon>Eukaryota</taxon>
        <taxon>Fungi</taxon>
        <taxon>Dikarya</taxon>
        <taxon>Basidiomycota</taxon>
        <taxon>Agaricomycotina</taxon>
        <taxon>Agaricomycetes</taxon>
        <taxon>Agaricomycetidae</taxon>
        <taxon>Agaricales</taxon>
        <taxon>Marasmiineae</taxon>
        <taxon>Marasmiaceae</taxon>
        <taxon>Paramarasmius</taxon>
    </lineage>
</organism>
<comment type="similarity">
    <text evidence="4">Belongs to the cytochrome P450 family.</text>
</comment>
<name>A0AAW0C3F5_9AGAR</name>
<dbReference type="InterPro" id="IPR009003">
    <property type="entry name" value="Peptidase_S1_PA"/>
</dbReference>
<evidence type="ECO:0000256" key="8">
    <source>
        <dbReference type="ARBA" id="ARBA00022989"/>
    </source>
</evidence>
<evidence type="ECO:0008006" key="17">
    <source>
        <dbReference type="Google" id="ProtNLM"/>
    </source>
</evidence>
<dbReference type="Pfam" id="PF00067">
    <property type="entry name" value="p450"/>
    <property type="match status" value="1"/>
</dbReference>
<evidence type="ECO:0000256" key="2">
    <source>
        <dbReference type="ARBA" id="ARBA00004370"/>
    </source>
</evidence>
<dbReference type="AlphaFoldDB" id="A0AAW0C3F5"/>
<dbReference type="SUPFAM" id="SSF50494">
    <property type="entry name" value="Trypsin-like serine proteases"/>
    <property type="match status" value="2"/>
</dbReference>
<evidence type="ECO:0000256" key="9">
    <source>
        <dbReference type="ARBA" id="ARBA00023002"/>
    </source>
</evidence>
<protein>
    <recommendedName>
        <fullName evidence="17">Cytochrome P450</fullName>
    </recommendedName>
</protein>
<comment type="subcellular location">
    <subcellularLocation>
        <location evidence="2">Membrane</location>
    </subcellularLocation>
</comment>
<keyword evidence="16" id="KW-1185">Reference proteome</keyword>
<dbReference type="GO" id="GO:0020037">
    <property type="term" value="F:heme binding"/>
    <property type="evidence" value="ECO:0007669"/>
    <property type="project" value="InterPro"/>
</dbReference>
<gene>
    <name evidence="15" type="ORF">VNI00_013200</name>
</gene>
<dbReference type="Gene3D" id="1.10.630.10">
    <property type="entry name" value="Cytochrome P450"/>
    <property type="match status" value="1"/>
</dbReference>
<keyword evidence="5 13" id="KW-0349">Heme</keyword>
<comment type="cofactor">
    <cofactor evidence="1 13">
        <name>heme</name>
        <dbReference type="ChEBI" id="CHEBI:30413"/>
    </cofactor>
</comment>
<feature type="binding site" description="axial binding residue" evidence="13">
    <location>
        <position position="478"/>
    </location>
    <ligand>
        <name>heme</name>
        <dbReference type="ChEBI" id="CHEBI:30413"/>
    </ligand>
    <ligandPart>
        <name>Fe</name>
        <dbReference type="ChEBI" id="CHEBI:18248"/>
    </ligandPart>
</feature>
<dbReference type="GO" id="GO:0005506">
    <property type="term" value="F:iron ion binding"/>
    <property type="evidence" value="ECO:0007669"/>
    <property type="project" value="InterPro"/>
</dbReference>
<keyword evidence="8" id="KW-1133">Transmembrane helix</keyword>
<feature type="chain" id="PRO_5044001672" description="Cytochrome P450" evidence="14">
    <location>
        <begin position="24"/>
        <end position="1071"/>
    </location>
</feature>
<dbReference type="PANTHER" id="PTHR24305:SF166">
    <property type="entry name" value="CYTOCHROME P450 12A4, MITOCHONDRIAL-RELATED"/>
    <property type="match status" value="1"/>
</dbReference>
<evidence type="ECO:0000256" key="3">
    <source>
        <dbReference type="ARBA" id="ARBA00004721"/>
    </source>
</evidence>
<keyword evidence="14" id="KW-0732">Signal</keyword>
<evidence type="ECO:0000256" key="6">
    <source>
        <dbReference type="ARBA" id="ARBA00022692"/>
    </source>
</evidence>
<evidence type="ECO:0000256" key="7">
    <source>
        <dbReference type="ARBA" id="ARBA00022723"/>
    </source>
</evidence>
<keyword evidence="6" id="KW-0812">Transmembrane</keyword>
<sequence length="1071" mass="119244">METGTKLLILAAALFLYWRSRRKSPISRIRGPKSKSWLVGNLEELLQPQAGEADFKWQSLYGGIVRYGGTFGDERLFVADPKAIQHILHAPNYRWERTVELRQRTALLSGPGITAVTGDDHRRQRRVMQPSFGAPASRELVPIFSSAAVALTNAMKDSIVQSDSESKVFNISKYVSRATLDAIGHAGFDYHFGAMENADNRLAAAYNNLFADAFASPTKAALVSMALPTLLPFKLLEFMLHRSNNDRAKRIRLIRDVSRDVARQLLKEKAGDIDQGKGNKDVMSLLVKANLSENEKHRLSDEELLSQMTTIFTAGHETTSNSISWTLVELSRRPEIQNRLREEILAKKRELAANGNTTGTFVAEDFDTLPYLNAVLKESLRYSPVIPQIQRVANEDDVIPLSEPIVTSDGKYINEVPIHKGQKVVISINGYNRNKNVFGEDAQEFNPDRWLNSTSTNSGSSVGVYANLATFAGGHRGCIGWRFAILEMQAFLVELISNFEFSATAESSRIRREAAGVMIPTLEGELEKVAFNAPFNLDPEFLKLCLATFKNQTPTNHSPIVSDTSRLTDYYPAAYKDFYGLPSNPPCVYKSGTAWREPIGPESYRITRQVRPVYDHPIADQWHTIGTSIYEFLDSQSIKWTSIDPVAFAEEDEVQPFCPFLMWIGVYPKSLPYNAAVAAAKAVKKILAQAGFPEIEVAFRESVVIRSASPGPKWLSFDPLRDPVPELLKPFTPTLGLSIASLRMPYFEGTGALYFRVSNANNRTVLLTAAHVVRLPVFGMTCRHNSQAAEEIVALGYKGYSNAITSMLSTIGDLASSIEIWKDNIARLPEPVEGEDEDEQTVDKRQDDITKYRTTLAQRTIGSVLHVEPITVSDGPHHFTSDWALIELHEEKIDWKSFKGNQIYIGGNLSPSDYGKIMFPRPEDQGSYKYPRDGLLQAYNVVKDKEIRSPQQFDANGYKCLHVVKNGQATGTTVGRVSGLNSFTRVYTKHGNKQTSVEVAVLPYDMKRGAFSAPGDSGAIVLERSGGIVGMLTGGGGAAEENDITYLTPYWWFEEQIKKVLPGCYLYDVVH</sequence>
<feature type="signal peptide" evidence="14">
    <location>
        <begin position="1"/>
        <end position="23"/>
    </location>
</feature>
<evidence type="ECO:0000256" key="11">
    <source>
        <dbReference type="ARBA" id="ARBA00023033"/>
    </source>
</evidence>
<keyword evidence="7 13" id="KW-0479">Metal-binding</keyword>
<dbReference type="PRINTS" id="PR00463">
    <property type="entry name" value="EP450I"/>
</dbReference>